<dbReference type="GO" id="GO:0007165">
    <property type="term" value="P:signal transduction"/>
    <property type="evidence" value="ECO:0007669"/>
    <property type="project" value="InterPro"/>
</dbReference>
<keyword evidence="1" id="KW-0812">Transmembrane</keyword>
<name>A0A323UH72_RHOPL</name>
<protein>
    <submittedName>
        <fullName evidence="3">HAMP domain-containing protein</fullName>
    </submittedName>
</protein>
<dbReference type="RefSeq" id="WP_110786975.1">
    <property type="nucleotide sequence ID" value="NZ_QKQS01000023.1"/>
</dbReference>
<evidence type="ECO:0000313" key="3">
    <source>
        <dbReference type="EMBL" id="PZA10880.1"/>
    </source>
</evidence>
<keyword evidence="1" id="KW-0472">Membrane</keyword>
<evidence type="ECO:0000256" key="1">
    <source>
        <dbReference type="SAM" id="Phobius"/>
    </source>
</evidence>
<dbReference type="Proteomes" id="UP000248134">
    <property type="component" value="Unassembled WGS sequence"/>
</dbReference>
<dbReference type="Gene3D" id="6.10.340.10">
    <property type="match status" value="1"/>
</dbReference>
<evidence type="ECO:0000313" key="4">
    <source>
        <dbReference type="Proteomes" id="UP000248134"/>
    </source>
</evidence>
<accession>A0A323UH72</accession>
<dbReference type="Pfam" id="PF00672">
    <property type="entry name" value="HAMP"/>
    <property type="match status" value="1"/>
</dbReference>
<feature type="domain" description="HAMP" evidence="2">
    <location>
        <begin position="143"/>
        <end position="196"/>
    </location>
</feature>
<reference evidence="3 4" key="1">
    <citation type="submission" date="2018-06" db="EMBL/GenBank/DDBJ databases">
        <title>Draft Whole-Genome Sequence of the purple photosynthetic bacterium Rhodospeudomonas palustris XCP.</title>
        <authorList>
            <person name="Rayyan A."/>
            <person name="Meyer T.E."/>
            <person name="Kyndt J.A."/>
        </authorList>
    </citation>
    <scope>NUCLEOTIDE SEQUENCE [LARGE SCALE GENOMIC DNA]</scope>
    <source>
        <strain evidence="3 4">XCP</strain>
    </source>
</reference>
<gene>
    <name evidence="3" type="ORF">DNX69_16195</name>
</gene>
<organism evidence="3 4">
    <name type="scientific">Rhodopseudomonas palustris</name>
    <dbReference type="NCBI Taxonomy" id="1076"/>
    <lineage>
        <taxon>Bacteria</taxon>
        <taxon>Pseudomonadati</taxon>
        <taxon>Pseudomonadota</taxon>
        <taxon>Alphaproteobacteria</taxon>
        <taxon>Hyphomicrobiales</taxon>
        <taxon>Nitrobacteraceae</taxon>
        <taxon>Rhodopseudomonas</taxon>
    </lineage>
</organism>
<proteinExistence type="predicted"/>
<evidence type="ECO:0000259" key="2">
    <source>
        <dbReference type="PROSITE" id="PS50885"/>
    </source>
</evidence>
<comment type="caution">
    <text evidence="3">The sequence shown here is derived from an EMBL/GenBank/DDBJ whole genome shotgun (WGS) entry which is preliminary data.</text>
</comment>
<dbReference type="PROSITE" id="PS50885">
    <property type="entry name" value="HAMP"/>
    <property type="match status" value="1"/>
</dbReference>
<dbReference type="GO" id="GO:0016020">
    <property type="term" value="C:membrane"/>
    <property type="evidence" value="ECO:0007669"/>
    <property type="project" value="InterPro"/>
</dbReference>
<sequence length="260" mass="27492">MQFDLSNRNLAQKISILVLGITLFASVAIGGVGEMVLHKVTDSHAKQTARVASLDRLVGQGGATLSPVRAADGSIVGMLVMQQDSGPVVMPASFDGQGLVVQASETVVTSTPDYGVGAARTMLLLAGVVVFAVVGLVGTRISRGLLAPLGELEKDVERLASGDTSVRIHALSRSDEIGRIARSIAKIQQSLIELAKLKSHRVLDGTSGILANLKEMWMDLKGAVSNAREMLFTDGRTVSETLSRSWSNWLHNGLGVPKRA</sequence>
<dbReference type="InterPro" id="IPR003660">
    <property type="entry name" value="HAMP_dom"/>
</dbReference>
<keyword evidence="1" id="KW-1133">Transmembrane helix</keyword>
<dbReference type="OrthoDB" id="8136211at2"/>
<feature type="transmembrane region" description="Helical" evidence="1">
    <location>
        <begin position="14"/>
        <end position="33"/>
    </location>
</feature>
<dbReference type="AlphaFoldDB" id="A0A323UH72"/>
<dbReference type="SUPFAM" id="SSF158472">
    <property type="entry name" value="HAMP domain-like"/>
    <property type="match status" value="1"/>
</dbReference>
<feature type="transmembrane region" description="Helical" evidence="1">
    <location>
        <begin position="118"/>
        <end position="137"/>
    </location>
</feature>
<dbReference type="CDD" id="cd06225">
    <property type="entry name" value="HAMP"/>
    <property type="match status" value="1"/>
</dbReference>
<dbReference type="EMBL" id="QKQS01000023">
    <property type="protein sequence ID" value="PZA10880.1"/>
    <property type="molecule type" value="Genomic_DNA"/>
</dbReference>
<dbReference type="SMART" id="SM00304">
    <property type="entry name" value="HAMP"/>
    <property type="match status" value="1"/>
</dbReference>